<reference evidence="2" key="1">
    <citation type="submission" date="2011-04" db="EMBL/GenBank/DDBJ databases">
        <title>Evolution of plant cell wall degrading machinery underlies the functional diversity of forest fungi.</title>
        <authorList>
            <consortium name="US DOE Joint Genome Institute (JGI-PGF)"/>
            <person name="Eastwood D.C."/>
            <person name="Floudas D."/>
            <person name="Binder M."/>
            <person name="Majcherczyk A."/>
            <person name="Schneider P."/>
            <person name="Aerts A."/>
            <person name="Asiegbu F.O."/>
            <person name="Baker S.E."/>
            <person name="Barry K."/>
            <person name="Bendiksby M."/>
            <person name="Blumentritt M."/>
            <person name="Coutinho P.M."/>
            <person name="Cullen D."/>
            <person name="Cullen D."/>
            <person name="Gathman A."/>
            <person name="Goodell B."/>
            <person name="Henrissat B."/>
            <person name="Ihrmark K."/>
            <person name="Kauserud H."/>
            <person name="Kohler A."/>
            <person name="LaButti K."/>
            <person name="Lapidus A."/>
            <person name="Lavin J.L."/>
            <person name="Lee Y.-H."/>
            <person name="Lindquist E."/>
            <person name="Lilly W."/>
            <person name="Lucas S."/>
            <person name="Morin E."/>
            <person name="Murat C."/>
            <person name="Oguiza J.A."/>
            <person name="Park J."/>
            <person name="Pisabarro A.G."/>
            <person name="Riley R."/>
            <person name="Rosling A."/>
            <person name="Salamov A."/>
            <person name="Schmidt O."/>
            <person name="Schmutz J."/>
            <person name="Skrede I."/>
            <person name="Stenlid J."/>
            <person name="Wiebenga A."/>
            <person name="Xie X."/>
            <person name="Kues U."/>
            <person name="Hibbett D.S."/>
            <person name="Hoffmeister D."/>
            <person name="Hogberg N."/>
            <person name="Martin F."/>
            <person name="Grigoriev I.V."/>
            <person name="Watkinson S.C."/>
        </authorList>
    </citation>
    <scope>NUCLEOTIDE SEQUENCE</scope>
    <source>
        <strain evidence="2">S7.9</strain>
    </source>
</reference>
<dbReference type="HOGENOM" id="CLU_2741598_0_0_1"/>
<dbReference type="Proteomes" id="UP000008064">
    <property type="component" value="Unassembled WGS sequence"/>
</dbReference>
<dbReference type="KEGG" id="sla:SERLADRAFT_383111"/>
<evidence type="ECO:0000313" key="2">
    <source>
        <dbReference type="EMBL" id="EGO27720.1"/>
    </source>
</evidence>
<feature type="region of interest" description="Disordered" evidence="1">
    <location>
        <begin position="1"/>
        <end position="71"/>
    </location>
</feature>
<accession>F8NPM9</accession>
<organism>
    <name type="scientific">Serpula lacrymans var. lacrymans (strain S7.9)</name>
    <name type="common">Dry rot fungus</name>
    <dbReference type="NCBI Taxonomy" id="578457"/>
    <lineage>
        <taxon>Eukaryota</taxon>
        <taxon>Fungi</taxon>
        <taxon>Dikarya</taxon>
        <taxon>Basidiomycota</taxon>
        <taxon>Agaricomycotina</taxon>
        <taxon>Agaricomycetes</taxon>
        <taxon>Agaricomycetidae</taxon>
        <taxon>Boletales</taxon>
        <taxon>Coniophorineae</taxon>
        <taxon>Serpulaceae</taxon>
        <taxon>Serpula</taxon>
    </lineage>
</organism>
<feature type="compositionally biased region" description="Basic residues" evidence="1">
    <location>
        <begin position="22"/>
        <end position="42"/>
    </location>
</feature>
<protein>
    <submittedName>
        <fullName evidence="2">Uncharacterized protein</fullName>
    </submittedName>
</protein>
<sequence>MPAPVSSSSAPHANLKAATTKPRAHPHPGSRKTRVVRRRGRAQGHFDSDEEIEREVGTDSESLIPLRALET</sequence>
<gene>
    <name evidence="2" type="ORF">SERLADRAFT_383111</name>
</gene>
<dbReference type="EMBL" id="GL945431">
    <property type="protein sequence ID" value="EGO27720.1"/>
    <property type="molecule type" value="Genomic_DNA"/>
</dbReference>
<evidence type="ECO:0000256" key="1">
    <source>
        <dbReference type="SAM" id="MobiDB-lite"/>
    </source>
</evidence>
<dbReference type="RefSeq" id="XP_007315811.1">
    <property type="nucleotide sequence ID" value="XM_007315749.1"/>
</dbReference>
<name>F8NPM9_SERL9</name>
<proteinExistence type="predicted"/>
<feature type="compositionally biased region" description="Low complexity" evidence="1">
    <location>
        <begin position="1"/>
        <end position="13"/>
    </location>
</feature>
<dbReference type="GeneID" id="18811033"/>
<dbReference type="AlphaFoldDB" id="F8NPM9"/>